<dbReference type="PROSITE" id="PS00662">
    <property type="entry name" value="T2SP_E"/>
    <property type="match status" value="1"/>
</dbReference>
<keyword evidence="2" id="KW-0547">Nucleotide-binding</keyword>
<accession>A0A517ZPZ0</accession>
<dbReference type="Pfam" id="PF00437">
    <property type="entry name" value="T2SSE"/>
    <property type="match status" value="1"/>
</dbReference>
<evidence type="ECO:0000313" key="6">
    <source>
        <dbReference type="Proteomes" id="UP000319383"/>
    </source>
</evidence>
<sequence length="576" mass="62711">MALGELPNQESQLGSLTQRWLDAVTAVAGEHDTPLPTSAPEPGESATAWARRIELPDVIVAAAAARILDAPYVESLVEYRPSAEFVGQFPIGFARQHAVLAFIEGENITLALPGPQAWAVLDRVARILKTYPTPFFAPREQILRSINTAYERQSSQPDNVLDALSLDDAKAKLQAMEQRDDLLATAGQAPVVELVNLILLDAVKGGASDVHFQPYREKLIVRYRIDGVLFDAHELPKQIQEEALSRVKVMGKMNIAEKRLPQDGRATVAVGDRMIDLRIASLPGSDGERVVLRLLDKSSQIFSLAKLGMSVDNQEQFRKLISMEHGLILLTGPTGSGKTTTLYAGLQEINTSDRNVVTLEDPIEYDIDGISQTQINTKKGLTFASGLRNVLRQDPDIIMVGEIRDQETAVMAIQSALTGHLVFSTLHTNDAASAVTRLLDLGIEPYLVSSSLLAVLAQRLVRKVCSACGTPQSLTGEECEQLGIDPNDANGTTYQAGKGCNACRQTGYRGRIAISELLVIDGALRKRIQARAGASEIRETAQQSGLRLLREDGVEKIRIGTTTPEEVNRVTVRSQT</sequence>
<gene>
    <name evidence="5" type="primary">epsE_5</name>
    <name evidence="5" type="ORF">Mal52_30360</name>
</gene>
<dbReference type="CDD" id="cd01129">
    <property type="entry name" value="PulE-GspE-like"/>
    <property type="match status" value="1"/>
</dbReference>
<dbReference type="GO" id="GO:0005886">
    <property type="term" value="C:plasma membrane"/>
    <property type="evidence" value="ECO:0007669"/>
    <property type="project" value="TreeGrafter"/>
</dbReference>
<dbReference type="KEGG" id="sdyn:Mal52_30360"/>
<dbReference type="InterPro" id="IPR027417">
    <property type="entry name" value="P-loop_NTPase"/>
</dbReference>
<dbReference type="Proteomes" id="UP000319383">
    <property type="component" value="Chromosome"/>
</dbReference>
<dbReference type="Gene3D" id="3.40.50.300">
    <property type="entry name" value="P-loop containing nucleotide triphosphate hydrolases"/>
    <property type="match status" value="1"/>
</dbReference>
<dbReference type="SUPFAM" id="SSF160246">
    <property type="entry name" value="EspE N-terminal domain-like"/>
    <property type="match status" value="1"/>
</dbReference>
<evidence type="ECO:0000256" key="1">
    <source>
        <dbReference type="ARBA" id="ARBA00006611"/>
    </source>
</evidence>
<comment type="similarity">
    <text evidence="1">Belongs to the GSP E family.</text>
</comment>
<proteinExistence type="inferred from homology"/>
<keyword evidence="3" id="KW-0067">ATP-binding</keyword>
<protein>
    <submittedName>
        <fullName evidence="5">Type II secretion system protein E</fullName>
    </submittedName>
</protein>
<dbReference type="Pfam" id="PF05157">
    <property type="entry name" value="MshEN"/>
    <property type="match status" value="1"/>
</dbReference>
<dbReference type="GO" id="GO:0005524">
    <property type="term" value="F:ATP binding"/>
    <property type="evidence" value="ECO:0007669"/>
    <property type="project" value="UniProtKB-KW"/>
</dbReference>
<dbReference type="GO" id="GO:0016887">
    <property type="term" value="F:ATP hydrolysis activity"/>
    <property type="evidence" value="ECO:0007669"/>
    <property type="project" value="TreeGrafter"/>
</dbReference>
<evidence type="ECO:0000313" key="5">
    <source>
        <dbReference type="EMBL" id="QDU44552.1"/>
    </source>
</evidence>
<organism evidence="5 6">
    <name type="scientific">Symmachiella dynata</name>
    <dbReference type="NCBI Taxonomy" id="2527995"/>
    <lineage>
        <taxon>Bacteria</taxon>
        <taxon>Pseudomonadati</taxon>
        <taxon>Planctomycetota</taxon>
        <taxon>Planctomycetia</taxon>
        <taxon>Planctomycetales</taxon>
        <taxon>Planctomycetaceae</taxon>
        <taxon>Symmachiella</taxon>
    </lineage>
</organism>
<dbReference type="Gene3D" id="3.30.450.90">
    <property type="match status" value="1"/>
</dbReference>
<feature type="domain" description="Bacterial type II secretion system protein E" evidence="4">
    <location>
        <begin position="391"/>
        <end position="405"/>
    </location>
</feature>
<keyword evidence="6" id="KW-1185">Reference proteome</keyword>
<evidence type="ECO:0000256" key="3">
    <source>
        <dbReference type="ARBA" id="ARBA00022840"/>
    </source>
</evidence>
<evidence type="ECO:0000256" key="2">
    <source>
        <dbReference type="ARBA" id="ARBA00022741"/>
    </source>
</evidence>
<dbReference type="InterPro" id="IPR007831">
    <property type="entry name" value="T2SS_GspE_N"/>
</dbReference>
<name>A0A517ZPZ0_9PLAN</name>
<reference evidence="5 6" key="1">
    <citation type="submission" date="2019-02" db="EMBL/GenBank/DDBJ databases">
        <title>Deep-cultivation of Planctomycetes and their phenomic and genomic characterization uncovers novel biology.</title>
        <authorList>
            <person name="Wiegand S."/>
            <person name="Jogler M."/>
            <person name="Boedeker C."/>
            <person name="Pinto D."/>
            <person name="Vollmers J."/>
            <person name="Rivas-Marin E."/>
            <person name="Kohn T."/>
            <person name="Peeters S.H."/>
            <person name="Heuer A."/>
            <person name="Rast P."/>
            <person name="Oberbeckmann S."/>
            <person name="Bunk B."/>
            <person name="Jeske O."/>
            <person name="Meyerdierks A."/>
            <person name="Storesund J.E."/>
            <person name="Kallscheuer N."/>
            <person name="Luecker S."/>
            <person name="Lage O.M."/>
            <person name="Pohl T."/>
            <person name="Merkel B.J."/>
            <person name="Hornburger P."/>
            <person name="Mueller R.-W."/>
            <person name="Bruemmer F."/>
            <person name="Labrenz M."/>
            <person name="Spormann A.M."/>
            <person name="Op den Camp H."/>
            <person name="Overmann J."/>
            <person name="Amann R."/>
            <person name="Jetten M.S.M."/>
            <person name="Mascher T."/>
            <person name="Medema M.H."/>
            <person name="Devos D.P."/>
            <person name="Kaster A.-K."/>
            <person name="Ovreas L."/>
            <person name="Rohde M."/>
            <person name="Galperin M.Y."/>
            <person name="Jogler C."/>
        </authorList>
    </citation>
    <scope>NUCLEOTIDE SEQUENCE [LARGE SCALE GENOMIC DNA]</scope>
    <source>
        <strain evidence="5 6">Mal52</strain>
    </source>
</reference>
<dbReference type="RefSeq" id="WP_145376894.1">
    <property type="nucleotide sequence ID" value="NZ_CP036276.1"/>
</dbReference>
<dbReference type="SUPFAM" id="SSF52540">
    <property type="entry name" value="P-loop containing nucleoside triphosphate hydrolases"/>
    <property type="match status" value="1"/>
</dbReference>
<dbReference type="PANTHER" id="PTHR30258">
    <property type="entry name" value="TYPE II SECRETION SYSTEM PROTEIN GSPE-RELATED"/>
    <property type="match status" value="1"/>
</dbReference>
<dbReference type="InterPro" id="IPR001482">
    <property type="entry name" value="T2SS/T4SS_dom"/>
</dbReference>
<dbReference type="PANTHER" id="PTHR30258:SF2">
    <property type="entry name" value="COMG OPERON PROTEIN 1"/>
    <property type="match status" value="1"/>
</dbReference>
<evidence type="ECO:0000259" key="4">
    <source>
        <dbReference type="PROSITE" id="PS00662"/>
    </source>
</evidence>
<dbReference type="InterPro" id="IPR037257">
    <property type="entry name" value="T2SS_E_N_sf"/>
</dbReference>
<dbReference type="AlphaFoldDB" id="A0A517ZPZ0"/>
<dbReference type="EMBL" id="CP036276">
    <property type="protein sequence ID" value="QDU44552.1"/>
    <property type="molecule type" value="Genomic_DNA"/>
</dbReference>
<dbReference type="FunFam" id="3.40.50.300:FF:000398">
    <property type="entry name" value="Type IV pilus assembly ATPase PilB"/>
    <property type="match status" value="1"/>
</dbReference>